<feature type="compositionally biased region" description="Low complexity" evidence="1">
    <location>
        <begin position="208"/>
        <end position="219"/>
    </location>
</feature>
<feature type="region of interest" description="Disordered" evidence="1">
    <location>
        <begin position="62"/>
        <end position="220"/>
    </location>
</feature>
<proteinExistence type="predicted"/>
<feature type="compositionally biased region" description="Basic residues" evidence="1">
    <location>
        <begin position="348"/>
        <end position="357"/>
    </location>
</feature>
<feature type="compositionally biased region" description="Basic and acidic residues" evidence="1">
    <location>
        <begin position="262"/>
        <end position="284"/>
    </location>
</feature>
<evidence type="ECO:0000256" key="1">
    <source>
        <dbReference type="SAM" id="MobiDB-lite"/>
    </source>
</evidence>
<dbReference type="OrthoDB" id="2530432at2759"/>
<feature type="region of interest" description="Disordered" evidence="1">
    <location>
        <begin position="244"/>
        <end position="387"/>
    </location>
</feature>
<reference evidence="2 3" key="1">
    <citation type="submission" date="2019-03" db="EMBL/GenBank/DDBJ databases">
        <title>Rhodosporidium diobovatum UCD-FST 08-225 genome sequencing, assembly, and annotation.</title>
        <authorList>
            <person name="Fakankun I.U."/>
            <person name="Fristensky B."/>
            <person name="Levin D.B."/>
        </authorList>
    </citation>
    <scope>NUCLEOTIDE SEQUENCE [LARGE SCALE GENOMIC DNA]</scope>
    <source>
        <strain evidence="2 3">UCD-FST 08-225</strain>
    </source>
</reference>
<feature type="region of interest" description="Disordered" evidence="1">
    <location>
        <begin position="1"/>
        <end position="34"/>
    </location>
</feature>
<feature type="compositionally biased region" description="Basic and acidic residues" evidence="1">
    <location>
        <begin position="128"/>
        <end position="141"/>
    </location>
</feature>
<name>A0A5C5FRF4_9BASI</name>
<feature type="compositionally biased region" description="Gly residues" evidence="1">
    <location>
        <begin position="360"/>
        <end position="372"/>
    </location>
</feature>
<dbReference type="AlphaFoldDB" id="A0A5C5FRF4"/>
<feature type="compositionally biased region" description="Acidic residues" evidence="1">
    <location>
        <begin position="142"/>
        <end position="152"/>
    </location>
</feature>
<feature type="compositionally biased region" description="Low complexity" evidence="1">
    <location>
        <begin position="179"/>
        <end position="197"/>
    </location>
</feature>
<dbReference type="EMBL" id="SOZI01000095">
    <property type="protein sequence ID" value="TNY19448.1"/>
    <property type="molecule type" value="Genomic_DNA"/>
</dbReference>
<dbReference type="Proteomes" id="UP000311382">
    <property type="component" value="Unassembled WGS sequence"/>
</dbReference>
<sequence>MPPPPPSNGSSHLNGAHPASHHSDSDADADEYDPVSFQAALDDSVSQARDLVSSWLPANLGKEWDNAFSSKTGQDGLQGLKDRARPPRLGLGAQPASLHKQLAEDRKIAARLLRGRPTSIGDEGANVRVRDDKEGAERGASSEEEDDDDDEESRSRAVGKKARSGAGSGYANPFVMPNGKGTPVKAGKAGAKAGAPPLFNDPSPAKPSPSSSAPSTSASGLMAPIKASSSFYSGATSATANGTTAAAGAPALQGLTKNQRKKERERLRRDEERRRREEESRAEAEAEVENGEASGAGQKRARDEGGDGDDADVADGDASMADDASASAPASPSRASEAGKGAGSDSPKKRRKKKKKKGGEGAAAAGGGGAGAGDAPLLNLAPLGEGS</sequence>
<evidence type="ECO:0000313" key="3">
    <source>
        <dbReference type="Proteomes" id="UP000311382"/>
    </source>
</evidence>
<evidence type="ECO:0000313" key="2">
    <source>
        <dbReference type="EMBL" id="TNY19448.1"/>
    </source>
</evidence>
<feature type="compositionally biased region" description="Acidic residues" evidence="1">
    <location>
        <begin position="306"/>
        <end position="315"/>
    </location>
</feature>
<protein>
    <submittedName>
        <fullName evidence="2">Uncharacterized protein</fullName>
    </submittedName>
</protein>
<feature type="compositionally biased region" description="Low complexity" evidence="1">
    <location>
        <begin position="316"/>
        <end position="339"/>
    </location>
</feature>
<gene>
    <name evidence="2" type="ORF">DMC30DRAFT_303619</name>
</gene>
<keyword evidence="3" id="KW-1185">Reference proteome</keyword>
<organism evidence="2 3">
    <name type="scientific">Rhodotorula diobovata</name>
    <dbReference type="NCBI Taxonomy" id="5288"/>
    <lineage>
        <taxon>Eukaryota</taxon>
        <taxon>Fungi</taxon>
        <taxon>Dikarya</taxon>
        <taxon>Basidiomycota</taxon>
        <taxon>Pucciniomycotina</taxon>
        <taxon>Microbotryomycetes</taxon>
        <taxon>Sporidiobolales</taxon>
        <taxon>Sporidiobolaceae</taxon>
        <taxon>Rhodotorula</taxon>
    </lineage>
</organism>
<accession>A0A5C5FRF4</accession>
<comment type="caution">
    <text evidence="2">The sequence shown here is derived from an EMBL/GenBank/DDBJ whole genome shotgun (WGS) entry which is preliminary data.</text>
</comment>